<proteinExistence type="predicted"/>
<sequence>MRELKKEGLDSASEAAFLEYTTDSVLELFDTAYSQW</sequence>
<name>X1PP09_9ZZZZ</name>
<organism evidence="1">
    <name type="scientific">marine sediment metagenome</name>
    <dbReference type="NCBI Taxonomy" id="412755"/>
    <lineage>
        <taxon>unclassified sequences</taxon>
        <taxon>metagenomes</taxon>
        <taxon>ecological metagenomes</taxon>
    </lineage>
</organism>
<evidence type="ECO:0000313" key="1">
    <source>
        <dbReference type="EMBL" id="GAI40775.1"/>
    </source>
</evidence>
<dbReference type="EMBL" id="BARV01023789">
    <property type="protein sequence ID" value="GAI40775.1"/>
    <property type="molecule type" value="Genomic_DNA"/>
</dbReference>
<reference evidence="1" key="1">
    <citation type="journal article" date="2014" name="Front. Microbiol.">
        <title>High frequency of phylogenetically diverse reductive dehalogenase-homologous genes in deep subseafloor sedimentary metagenomes.</title>
        <authorList>
            <person name="Kawai M."/>
            <person name="Futagami T."/>
            <person name="Toyoda A."/>
            <person name="Takaki Y."/>
            <person name="Nishi S."/>
            <person name="Hori S."/>
            <person name="Arai W."/>
            <person name="Tsubouchi T."/>
            <person name="Morono Y."/>
            <person name="Uchiyama I."/>
            <person name="Ito T."/>
            <person name="Fujiyama A."/>
            <person name="Inagaki F."/>
            <person name="Takami H."/>
        </authorList>
    </citation>
    <scope>NUCLEOTIDE SEQUENCE</scope>
    <source>
        <strain evidence="1">Expedition CK06-06</strain>
    </source>
</reference>
<comment type="caution">
    <text evidence="1">The sequence shown here is derived from an EMBL/GenBank/DDBJ whole genome shotgun (WGS) entry which is preliminary data.</text>
</comment>
<accession>X1PP09</accession>
<dbReference type="AlphaFoldDB" id="X1PP09"/>
<feature type="non-terminal residue" evidence="1">
    <location>
        <position position="36"/>
    </location>
</feature>
<gene>
    <name evidence="1" type="ORF">S06H3_38956</name>
</gene>
<protein>
    <submittedName>
        <fullName evidence="1">Uncharacterized protein</fullName>
    </submittedName>
</protein>